<comment type="caution">
    <text evidence="1">The sequence shown here is derived from an EMBL/GenBank/DDBJ whole genome shotgun (WGS) entry which is preliminary data.</text>
</comment>
<dbReference type="EMBL" id="WXEW01000001">
    <property type="protein sequence ID" value="NAS20820.1"/>
    <property type="molecule type" value="Genomic_DNA"/>
</dbReference>
<protein>
    <submittedName>
        <fullName evidence="1">Leucine-rich repeat domain-containing protein</fullName>
    </submittedName>
</protein>
<gene>
    <name evidence="1" type="ORF">GT755_03870</name>
</gene>
<sequence>MHPDPWDLYDERYAGLDVCVFPPDDDEKLPAAGTVAWRIAEPDAYDAEEGAFAGTLQVFLDQVATEEVRALVIGCWEQAYDTDSSVIVSMLADNAKRFPALRAIFLGAIQSEEAEISWIQQSDVTPLLTAFPQLERLEVRGGSGLALSPVRHENLRVLRFETGGLPAEVVRAVAASDLPALEHLDLWLGVDDYGGDSTVADLAPILAGDRLPALRHLGLQDSDHQDEIAAAVAAAPIVARLDVLSLAMGTLGDEGAEALLSGQPLGHLKVLDLRHNYVTDPLAERLRAFVGDAELDLEERKERDDWIYVSVAE</sequence>
<dbReference type="Gene3D" id="3.80.10.10">
    <property type="entry name" value="Ribonuclease Inhibitor"/>
    <property type="match status" value="1"/>
</dbReference>
<keyword evidence="2" id="KW-1185">Reference proteome</keyword>
<dbReference type="AlphaFoldDB" id="A0A7C9J162"/>
<evidence type="ECO:0000313" key="2">
    <source>
        <dbReference type="Proteomes" id="UP000479526"/>
    </source>
</evidence>
<dbReference type="SUPFAM" id="SSF52047">
    <property type="entry name" value="RNI-like"/>
    <property type="match status" value="1"/>
</dbReference>
<dbReference type="InterPro" id="IPR047722">
    <property type="entry name" value="STM4015-like"/>
</dbReference>
<dbReference type="NCBIfam" id="NF038076">
    <property type="entry name" value="fam_STM4015"/>
    <property type="match status" value="1"/>
</dbReference>
<dbReference type="Proteomes" id="UP000479526">
    <property type="component" value="Unassembled WGS sequence"/>
</dbReference>
<proteinExistence type="predicted"/>
<organism evidence="1 2">
    <name type="scientific">Herbidospora solisilvae</name>
    <dbReference type="NCBI Taxonomy" id="2696284"/>
    <lineage>
        <taxon>Bacteria</taxon>
        <taxon>Bacillati</taxon>
        <taxon>Actinomycetota</taxon>
        <taxon>Actinomycetes</taxon>
        <taxon>Streptosporangiales</taxon>
        <taxon>Streptosporangiaceae</taxon>
        <taxon>Herbidospora</taxon>
    </lineage>
</organism>
<dbReference type="InterPro" id="IPR032675">
    <property type="entry name" value="LRR_dom_sf"/>
</dbReference>
<accession>A0A7C9J162</accession>
<evidence type="ECO:0000313" key="1">
    <source>
        <dbReference type="EMBL" id="NAS20820.1"/>
    </source>
</evidence>
<name>A0A7C9J162_9ACTN</name>
<reference evidence="1 2" key="1">
    <citation type="submission" date="2020-01" db="EMBL/GenBank/DDBJ databases">
        <title>Herbidospora sp. NEAU-GS84 nov., a novel actinomycete isolated from soil.</title>
        <authorList>
            <person name="Han L."/>
        </authorList>
    </citation>
    <scope>NUCLEOTIDE SEQUENCE [LARGE SCALE GENOMIC DNA]</scope>
    <source>
        <strain evidence="1 2">NEAU-GS84</strain>
    </source>
</reference>